<name>A0A317FEH8_9PROT</name>
<organism evidence="1 2">
    <name type="scientific">Falsiroseomonas bella</name>
    <dbReference type="NCBI Taxonomy" id="2184016"/>
    <lineage>
        <taxon>Bacteria</taxon>
        <taxon>Pseudomonadati</taxon>
        <taxon>Pseudomonadota</taxon>
        <taxon>Alphaproteobacteria</taxon>
        <taxon>Acetobacterales</taxon>
        <taxon>Roseomonadaceae</taxon>
        <taxon>Falsiroseomonas</taxon>
    </lineage>
</organism>
<reference evidence="2" key="1">
    <citation type="submission" date="2018-05" db="EMBL/GenBank/DDBJ databases">
        <authorList>
            <person name="Du Z."/>
            <person name="Wang X."/>
        </authorList>
    </citation>
    <scope>NUCLEOTIDE SEQUENCE [LARGE SCALE GENOMIC DNA]</scope>
    <source>
        <strain evidence="2">CQN31</strain>
    </source>
</reference>
<dbReference type="EMBL" id="QGNA01000002">
    <property type="protein sequence ID" value="PWS37460.1"/>
    <property type="molecule type" value="Genomic_DNA"/>
</dbReference>
<sequence>MQCRFRQDTLRCDVLDRSYPTPAEAAGCSPAWEGRLALRPEGAVALPCSGAAVRNDEAFVLGYGARWIVPGISCESEEAGLRCTNAAGHGFQASRSKLDLF</sequence>
<proteinExistence type="predicted"/>
<protein>
    <submittedName>
        <fullName evidence="1">Uncharacterized protein</fullName>
    </submittedName>
</protein>
<evidence type="ECO:0000313" key="2">
    <source>
        <dbReference type="Proteomes" id="UP000245765"/>
    </source>
</evidence>
<evidence type="ECO:0000313" key="1">
    <source>
        <dbReference type="EMBL" id="PWS37460.1"/>
    </source>
</evidence>
<dbReference type="AlphaFoldDB" id="A0A317FEH8"/>
<dbReference type="InterPro" id="IPR046576">
    <property type="entry name" value="DUF6636"/>
</dbReference>
<comment type="caution">
    <text evidence="1">The sequence shown here is derived from an EMBL/GenBank/DDBJ whole genome shotgun (WGS) entry which is preliminary data.</text>
</comment>
<accession>A0A317FEH8</accession>
<dbReference type="Proteomes" id="UP000245765">
    <property type="component" value="Unassembled WGS sequence"/>
</dbReference>
<keyword evidence="2" id="KW-1185">Reference proteome</keyword>
<gene>
    <name evidence="1" type="ORF">DFH01_11545</name>
</gene>
<dbReference type="Pfam" id="PF20341">
    <property type="entry name" value="DUF6636"/>
    <property type="match status" value="1"/>
</dbReference>